<keyword evidence="1" id="KW-0547">Nucleotide-binding</keyword>
<sequence>IVSVSAKDKATGKEQVITIQADGGLSEDDIKNMMADAEANAGADKARRELVEAKNQAEALVHQTEKQVEEHGDKVSDEVKAEIKTASDELKEAR</sequence>
<feature type="non-terminal residue" evidence="4">
    <location>
        <position position="1"/>
    </location>
</feature>
<dbReference type="Proteomes" id="UP000263957">
    <property type="component" value="Unassembled WGS sequence"/>
</dbReference>
<dbReference type="GO" id="GO:0005524">
    <property type="term" value="F:ATP binding"/>
    <property type="evidence" value="ECO:0007669"/>
    <property type="project" value="UniProtKB-KW"/>
</dbReference>
<evidence type="ECO:0000256" key="2">
    <source>
        <dbReference type="ARBA" id="ARBA00022840"/>
    </source>
</evidence>
<evidence type="ECO:0000256" key="3">
    <source>
        <dbReference type="SAM" id="Coils"/>
    </source>
</evidence>
<gene>
    <name evidence="4" type="primary">dnaK</name>
    <name evidence="4" type="ORF">DD728_13865</name>
</gene>
<evidence type="ECO:0000313" key="5">
    <source>
        <dbReference type="Proteomes" id="UP000263957"/>
    </source>
</evidence>
<organism evidence="4 5">
    <name type="scientific">Hyphomonas atlantica</name>
    <dbReference type="NCBI Taxonomy" id="1280948"/>
    <lineage>
        <taxon>Bacteria</taxon>
        <taxon>Pseudomonadati</taxon>
        <taxon>Pseudomonadota</taxon>
        <taxon>Alphaproteobacteria</taxon>
        <taxon>Hyphomonadales</taxon>
        <taxon>Hyphomonadaceae</taxon>
        <taxon>Hyphomonas</taxon>
    </lineage>
</organism>
<dbReference type="EMBL" id="DOGS01000278">
    <property type="protein sequence ID" value="HBQ49939.1"/>
    <property type="molecule type" value="Genomic_DNA"/>
</dbReference>
<keyword evidence="3" id="KW-0175">Coiled coil</keyword>
<dbReference type="InterPro" id="IPR029048">
    <property type="entry name" value="HSP70_C_sf"/>
</dbReference>
<name>A0A356W8C6_9PROT</name>
<evidence type="ECO:0000313" key="4">
    <source>
        <dbReference type="EMBL" id="HBQ49939.1"/>
    </source>
</evidence>
<comment type="caution">
    <text evidence="4">The sequence shown here is derived from an EMBL/GenBank/DDBJ whole genome shotgun (WGS) entry which is preliminary data.</text>
</comment>
<dbReference type="FunFam" id="1.20.1270.10:FF:000001">
    <property type="entry name" value="Molecular chaperone DnaK"/>
    <property type="match status" value="1"/>
</dbReference>
<evidence type="ECO:0000256" key="1">
    <source>
        <dbReference type="ARBA" id="ARBA00022741"/>
    </source>
</evidence>
<dbReference type="Gene3D" id="1.20.1270.10">
    <property type="match status" value="1"/>
</dbReference>
<feature type="coiled-coil region" evidence="3">
    <location>
        <begin position="36"/>
        <end position="74"/>
    </location>
</feature>
<dbReference type="Pfam" id="PF00012">
    <property type="entry name" value="HSP70"/>
    <property type="match status" value="1"/>
</dbReference>
<dbReference type="SUPFAM" id="SSF100934">
    <property type="entry name" value="Heat shock protein 70kD (HSP70), C-terminal subdomain"/>
    <property type="match status" value="1"/>
</dbReference>
<feature type="non-terminal residue" evidence="4">
    <location>
        <position position="94"/>
    </location>
</feature>
<dbReference type="GO" id="GO:0140662">
    <property type="term" value="F:ATP-dependent protein folding chaperone"/>
    <property type="evidence" value="ECO:0007669"/>
    <property type="project" value="InterPro"/>
</dbReference>
<dbReference type="InterPro" id="IPR013126">
    <property type="entry name" value="Hsp_70_fam"/>
</dbReference>
<keyword evidence="2" id="KW-0067">ATP-binding</keyword>
<accession>A0A356W8C6</accession>
<dbReference type="AlphaFoldDB" id="A0A356W8C6"/>
<proteinExistence type="predicted"/>
<dbReference type="InterPro" id="IPR029047">
    <property type="entry name" value="HSP70_peptide-bd_sf"/>
</dbReference>
<protein>
    <submittedName>
        <fullName evidence="4">Molecular chaperone DnaK</fullName>
    </submittedName>
</protein>
<reference evidence="4 5" key="1">
    <citation type="journal article" date="2018" name="Nat. Biotechnol.">
        <title>A standardized bacterial taxonomy based on genome phylogeny substantially revises the tree of life.</title>
        <authorList>
            <person name="Parks D.H."/>
            <person name="Chuvochina M."/>
            <person name="Waite D.W."/>
            <person name="Rinke C."/>
            <person name="Skarshewski A."/>
            <person name="Chaumeil P.A."/>
            <person name="Hugenholtz P."/>
        </authorList>
    </citation>
    <scope>NUCLEOTIDE SEQUENCE [LARGE SCALE GENOMIC DNA]</scope>
    <source>
        <strain evidence="4">UBA10378</strain>
    </source>
</reference>
<dbReference type="Gene3D" id="2.60.34.10">
    <property type="entry name" value="Substrate Binding Domain Of DNAk, Chain A, domain 1"/>
    <property type="match status" value="1"/>
</dbReference>